<dbReference type="InterPro" id="IPR036509">
    <property type="entry name" value="Met_Sox_Rdtase_MsrA_sf"/>
</dbReference>
<evidence type="ECO:0000256" key="2">
    <source>
        <dbReference type="ARBA" id="ARBA00047806"/>
    </source>
</evidence>
<dbReference type="EC" id="1.8.4.11" evidence="4"/>
<dbReference type="EMBL" id="JBEGCJ010000002">
    <property type="protein sequence ID" value="MEQ6916699.1"/>
    <property type="molecule type" value="Genomic_DNA"/>
</dbReference>
<gene>
    <name evidence="4 7" type="primary">msrA</name>
    <name evidence="7" type="ORF">ABE960_04060</name>
</gene>
<dbReference type="GO" id="GO:0008113">
    <property type="term" value="F:peptide-methionine (S)-S-oxide reductase activity"/>
    <property type="evidence" value="ECO:0007669"/>
    <property type="project" value="UniProtKB-EC"/>
</dbReference>
<evidence type="ECO:0000313" key="8">
    <source>
        <dbReference type="Proteomes" id="UP001442468"/>
    </source>
</evidence>
<feature type="domain" description="Peptide methionine sulphoxide reductase MsrA" evidence="6">
    <location>
        <begin position="42"/>
        <end position="190"/>
    </location>
</feature>
<keyword evidence="5" id="KW-0732">Signal</keyword>
<feature type="active site" evidence="4">
    <location>
        <position position="48"/>
    </location>
</feature>
<comment type="similarity">
    <text evidence="4">Belongs to the MsrA Met sulfoxide reductase family.</text>
</comment>
<comment type="catalytic activity">
    <reaction evidence="2 4">
        <text>L-methionyl-[protein] + [thioredoxin]-disulfide + H2O = L-methionyl-(S)-S-oxide-[protein] + [thioredoxin]-dithiol</text>
        <dbReference type="Rhea" id="RHEA:14217"/>
        <dbReference type="Rhea" id="RHEA-COMP:10698"/>
        <dbReference type="Rhea" id="RHEA-COMP:10700"/>
        <dbReference type="Rhea" id="RHEA-COMP:12313"/>
        <dbReference type="Rhea" id="RHEA-COMP:12315"/>
        <dbReference type="ChEBI" id="CHEBI:15377"/>
        <dbReference type="ChEBI" id="CHEBI:16044"/>
        <dbReference type="ChEBI" id="CHEBI:29950"/>
        <dbReference type="ChEBI" id="CHEBI:44120"/>
        <dbReference type="ChEBI" id="CHEBI:50058"/>
        <dbReference type="EC" id="1.8.4.11"/>
    </reaction>
</comment>
<dbReference type="SUPFAM" id="SSF55068">
    <property type="entry name" value="Peptide methionine sulfoxide reductase"/>
    <property type="match status" value="1"/>
</dbReference>
<evidence type="ECO:0000256" key="4">
    <source>
        <dbReference type="HAMAP-Rule" id="MF_01401"/>
    </source>
</evidence>
<dbReference type="NCBIfam" id="TIGR00401">
    <property type="entry name" value="msrA"/>
    <property type="match status" value="1"/>
</dbReference>
<organism evidence="7 8">
    <name type="scientific">Halomonas aquatica</name>
    <dbReference type="NCBI Taxonomy" id="3151123"/>
    <lineage>
        <taxon>Bacteria</taxon>
        <taxon>Pseudomonadati</taxon>
        <taxon>Pseudomonadota</taxon>
        <taxon>Gammaproteobacteria</taxon>
        <taxon>Oceanospirillales</taxon>
        <taxon>Halomonadaceae</taxon>
        <taxon>Halomonas</taxon>
    </lineage>
</organism>
<keyword evidence="1 4" id="KW-0560">Oxidoreductase</keyword>
<reference evidence="7 8" key="1">
    <citation type="submission" date="2024-05" db="EMBL/GenBank/DDBJ databases">
        <title>Halomonas sp. SSM6 16S ribosomal RNA gene Genome sequencing and assembly.</title>
        <authorList>
            <person name="Yook S."/>
        </authorList>
    </citation>
    <scope>NUCLEOTIDE SEQUENCE [LARGE SCALE GENOMIC DNA]</scope>
    <source>
        <strain evidence="7 8">SSM6</strain>
    </source>
</reference>
<evidence type="ECO:0000256" key="5">
    <source>
        <dbReference type="SAM" id="SignalP"/>
    </source>
</evidence>
<evidence type="ECO:0000313" key="7">
    <source>
        <dbReference type="EMBL" id="MEQ6916699.1"/>
    </source>
</evidence>
<dbReference type="HAMAP" id="MF_01401">
    <property type="entry name" value="MsrA"/>
    <property type="match status" value="1"/>
</dbReference>
<dbReference type="Pfam" id="PF01625">
    <property type="entry name" value="PMSR"/>
    <property type="match status" value="1"/>
</dbReference>
<dbReference type="Proteomes" id="UP001442468">
    <property type="component" value="Unassembled WGS sequence"/>
</dbReference>
<dbReference type="InterPro" id="IPR002569">
    <property type="entry name" value="Met_Sox_Rdtase_MsrA_dom"/>
</dbReference>
<name>A0ABV1NCB0_9GAMM</name>
<proteinExistence type="inferred from homology"/>
<accession>A0ABV1NCB0</accession>
<comment type="catalytic activity">
    <reaction evidence="3 4">
        <text>[thioredoxin]-disulfide + L-methionine + H2O = L-methionine (S)-S-oxide + [thioredoxin]-dithiol</text>
        <dbReference type="Rhea" id="RHEA:19993"/>
        <dbReference type="Rhea" id="RHEA-COMP:10698"/>
        <dbReference type="Rhea" id="RHEA-COMP:10700"/>
        <dbReference type="ChEBI" id="CHEBI:15377"/>
        <dbReference type="ChEBI" id="CHEBI:29950"/>
        <dbReference type="ChEBI" id="CHEBI:50058"/>
        <dbReference type="ChEBI" id="CHEBI:57844"/>
        <dbReference type="ChEBI" id="CHEBI:58772"/>
        <dbReference type="EC" id="1.8.4.11"/>
    </reaction>
</comment>
<feature type="signal peptide" evidence="5">
    <location>
        <begin position="1"/>
        <end position="35"/>
    </location>
</feature>
<evidence type="ECO:0000256" key="1">
    <source>
        <dbReference type="ARBA" id="ARBA00023002"/>
    </source>
</evidence>
<dbReference type="PANTHER" id="PTHR43774:SF1">
    <property type="entry name" value="PEPTIDE METHIONINE SULFOXIDE REDUCTASE MSRA 2"/>
    <property type="match status" value="1"/>
</dbReference>
<feature type="chain" id="PRO_5045689031" description="Peptide methionine sulfoxide reductase MsrA" evidence="5">
    <location>
        <begin position="36"/>
        <end position="216"/>
    </location>
</feature>
<keyword evidence="8" id="KW-1185">Reference proteome</keyword>
<sequence>MKHLLSPALPALPSLRHLALVALPAALFLASPTQASEETASAVFAGGCFWCMEEAYDKVKGVKATISGYSGGHTDNPTYQQVVAGGTGHAEVVKVDYDPDQVDYGTLLHVFWRNIDPFAVNRQFCDQGDSYRSAIYPMNAEERAMAEASREAVAERFDRDIATEISDFEAFYPAEAYHQNYYQENPVRYRFYKASCGRVDRLEAVWGEEAGASSSP</sequence>
<comment type="function">
    <text evidence="4">Has an important function as a repair enzyme for proteins that have been inactivated by oxidation. Catalyzes the reversible oxidation-reduction of methionine sulfoxide in proteins to methionine.</text>
</comment>
<dbReference type="RefSeq" id="WP_349760964.1">
    <property type="nucleotide sequence ID" value="NZ_JBEGCJ010000002.1"/>
</dbReference>
<evidence type="ECO:0000256" key="3">
    <source>
        <dbReference type="ARBA" id="ARBA00048782"/>
    </source>
</evidence>
<protein>
    <recommendedName>
        <fullName evidence="4">Peptide methionine sulfoxide reductase MsrA</fullName>
        <shortName evidence="4">Protein-methionine-S-oxide reductase</shortName>
        <ecNumber evidence="4">1.8.4.11</ecNumber>
    </recommendedName>
    <alternativeName>
        <fullName evidence="4">Peptide-methionine (S)-S-oxide reductase</fullName>
        <shortName evidence="4">Peptide Met(O) reductase</shortName>
    </alternativeName>
</protein>
<dbReference type="Gene3D" id="3.30.1060.10">
    <property type="entry name" value="Peptide methionine sulphoxide reductase MsrA"/>
    <property type="match status" value="1"/>
</dbReference>
<dbReference type="PANTHER" id="PTHR43774">
    <property type="entry name" value="PEPTIDE METHIONINE SULFOXIDE REDUCTASE"/>
    <property type="match status" value="1"/>
</dbReference>
<comment type="caution">
    <text evidence="7">The sequence shown here is derived from an EMBL/GenBank/DDBJ whole genome shotgun (WGS) entry which is preliminary data.</text>
</comment>
<evidence type="ECO:0000259" key="6">
    <source>
        <dbReference type="Pfam" id="PF01625"/>
    </source>
</evidence>